<dbReference type="PANTHER" id="PTHR33678">
    <property type="entry name" value="BLL1576 PROTEIN"/>
    <property type="match status" value="1"/>
</dbReference>
<dbReference type="Pfam" id="PF13005">
    <property type="entry name" value="zf-IS66"/>
    <property type="match status" value="1"/>
</dbReference>
<accession>A0A2Z5G9J2</accession>
<keyword evidence="4" id="KW-1185">Reference proteome</keyword>
<feature type="region of interest" description="Disordered" evidence="1">
    <location>
        <begin position="1"/>
        <end position="51"/>
    </location>
</feature>
<protein>
    <submittedName>
        <fullName evidence="3">Mobile element protein</fullName>
    </submittedName>
</protein>
<evidence type="ECO:0000313" key="3">
    <source>
        <dbReference type="EMBL" id="AXC15811.1"/>
    </source>
</evidence>
<dbReference type="KEGG" id="abas:ACPOL_6599"/>
<feature type="domain" description="Transposase IS66 zinc-finger binding" evidence="2">
    <location>
        <begin position="68"/>
        <end position="110"/>
    </location>
</feature>
<dbReference type="RefSeq" id="WP_114210416.1">
    <property type="nucleotide sequence ID" value="NZ_CP030840.1"/>
</dbReference>
<name>A0A2Z5G9J2_9BACT</name>
<evidence type="ECO:0000256" key="1">
    <source>
        <dbReference type="SAM" id="MobiDB-lite"/>
    </source>
</evidence>
<proteinExistence type="predicted"/>
<dbReference type="AlphaFoldDB" id="A0A2Z5G9J2"/>
<dbReference type="PANTHER" id="PTHR33678:SF1">
    <property type="entry name" value="BLL1576 PROTEIN"/>
    <property type="match status" value="1"/>
</dbReference>
<reference evidence="3 4" key="1">
    <citation type="journal article" date="2018" name="Front. Microbiol.">
        <title>Hydrolytic Capabilities as a Key to Environmental Success: Chitinolytic and Cellulolytic Acidobacteria From Acidic Sub-arctic Soils and Boreal Peatlands.</title>
        <authorList>
            <person name="Belova S.E."/>
            <person name="Ravin N.V."/>
            <person name="Pankratov T.A."/>
            <person name="Rakitin A.L."/>
            <person name="Ivanova A.A."/>
            <person name="Beletsky A.V."/>
            <person name="Mardanov A.V."/>
            <person name="Sinninghe Damste J.S."/>
            <person name="Dedysh S.N."/>
        </authorList>
    </citation>
    <scope>NUCLEOTIDE SEQUENCE [LARGE SCALE GENOMIC DNA]</scope>
    <source>
        <strain evidence="3 4">SBC82</strain>
    </source>
</reference>
<dbReference type="Proteomes" id="UP000253606">
    <property type="component" value="Chromosome"/>
</dbReference>
<dbReference type="OrthoDB" id="106937at2"/>
<evidence type="ECO:0000313" key="4">
    <source>
        <dbReference type="Proteomes" id="UP000253606"/>
    </source>
</evidence>
<sequence>MQLLDLEPGASSDDVQSEIERGPLPDATANNDTTDKQRRGRQNHPGRNELPAHLKRVDRMIPCASEQCKCGRCGGDTRVIGYDITEVLDMKPVEFFVTRIMREKRACVRCIKQGVATAPVPVRIAPRSIFSDETIISFLVGSMPTASRCIVNARSCCAISAPMWR</sequence>
<dbReference type="EMBL" id="CP030840">
    <property type="protein sequence ID" value="AXC15811.1"/>
    <property type="molecule type" value="Genomic_DNA"/>
</dbReference>
<gene>
    <name evidence="3" type="ORF">ACPOL_6599</name>
</gene>
<evidence type="ECO:0000259" key="2">
    <source>
        <dbReference type="Pfam" id="PF13005"/>
    </source>
</evidence>
<organism evidence="3 4">
    <name type="scientific">Acidisarcina polymorpha</name>
    <dbReference type="NCBI Taxonomy" id="2211140"/>
    <lineage>
        <taxon>Bacteria</taxon>
        <taxon>Pseudomonadati</taxon>
        <taxon>Acidobacteriota</taxon>
        <taxon>Terriglobia</taxon>
        <taxon>Terriglobales</taxon>
        <taxon>Acidobacteriaceae</taxon>
        <taxon>Acidisarcina</taxon>
    </lineage>
</organism>
<dbReference type="InterPro" id="IPR024474">
    <property type="entry name" value="Znf_dom_IS66"/>
</dbReference>
<dbReference type="InterPro" id="IPR052344">
    <property type="entry name" value="Transposase-related"/>
</dbReference>